<feature type="compositionally biased region" description="Low complexity" evidence="1">
    <location>
        <begin position="121"/>
        <end position="136"/>
    </location>
</feature>
<name>A5AES8_VITVI</name>
<evidence type="ECO:0000256" key="1">
    <source>
        <dbReference type="SAM" id="MobiDB-lite"/>
    </source>
</evidence>
<reference evidence="2" key="1">
    <citation type="journal article" date="2007" name="PLoS ONE">
        <title>The first genome sequence of an elite grapevine cultivar (Pinot noir Vitis vinifera L.): coping with a highly heterozygous genome.</title>
        <authorList>
            <person name="Velasco R."/>
            <person name="Zharkikh A."/>
            <person name="Troggio M."/>
            <person name="Cartwright D.A."/>
            <person name="Cestaro A."/>
            <person name="Pruss D."/>
            <person name="Pindo M."/>
            <person name="FitzGerald L.M."/>
            <person name="Vezzulli S."/>
            <person name="Reid J."/>
            <person name="Malacarne G."/>
            <person name="Iliev D."/>
            <person name="Coppola G."/>
            <person name="Wardell B."/>
            <person name="Micheletti D."/>
            <person name="Macalma T."/>
            <person name="Facci M."/>
            <person name="Mitchell J.T."/>
            <person name="Perazzolli M."/>
            <person name="Eldredge G."/>
            <person name="Gatto P."/>
            <person name="Oyzerski R."/>
            <person name="Moretto M."/>
            <person name="Gutin N."/>
            <person name="Stefanini M."/>
            <person name="Chen Y."/>
            <person name="Segala C."/>
            <person name="Davenport C."/>
            <person name="Dematte L."/>
            <person name="Mraz A."/>
            <person name="Battilana J."/>
            <person name="Stormo K."/>
            <person name="Costa F."/>
            <person name="Tao Q."/>
            <person name="Si-Ammour A."/>
            <person name="Harkins T."/>
            <person name="Lackey A."/>
            <person name="Perbost C."/>
            <person name="Taillon B."/>
            <person name="Stella A."/>
            <person name="Solovyev V."/>
            <person name="Fawcett J.A."/>
            <person name="Sterck L."/>
            <person name="Vandepoele K."/>
            <person name="Grando S.M."/>
            <person name="Toppo S."/>
            <person name="Moser C."/>
            <person name="Lanchbury J."/>
            <person name="Bogden R."/>
            <person name="Skolnick M."/>
            <person name="Sgaramella V."/>
            <person name="Bhatnagar S.K."/>
            <person name="Fontana P."/>
            <person name="Gutin A."/>
            <person name="Van de Peer Y."/>
            <person name="Salamini F."/>
            <person name="Viola R."/>
        </authorList>
    </citation>
    <scope>NUCLEOTIDE SEQUENCE</scope>
</reference>
<dbReference type="ExpressionAtlas" id="A5AES8">
    <property type="expression patterns" value="baseline and differential"/>
</dbReference>
<sequence length="328" mass="36415">MNQYCALAACEEMRRSVPASERRAPVVCPKPRRLGLLNATIVDPLRPIRWHLSNQTELSDSKSGTDLLDIILAKGGYGAESCTQVASSPPFFSGSPPSRVANPLIQDARFGDEKLNPISPPLVSVPSGLSSSPSSSARKGGCIRANFGNNPAAQAHWPTSLGEARDRSQRQCTSNRASPMVPTFSMINGAKVWPNGDTRCFNHDSTVMKRQRNMVKVPKSRDGENHVKVHKYGVGKTKKRVKEEVGKVEDEKRDDRESIAVALESAVAWEEEPWMLSGVVDEQMSWGLLWFPCWDMEFMGDAYNQLYSDVVWEDDVWNLKSITEIPNP</sequence>
<accession>A5AES8</accession>
<feature type="region of interest" description="Disordered" evidence="1">
    <location>
        <begin position="119"/>
        <end position="181"/>
    </location>
</feature>
<proteinExistence type="predicted"/>
<dbReference type="PANTHER" id="PTHR33384">
    <property type="entry name" value="EXPRESSED PROTEIN"/>
    <property type="match status" value="1"/>
</dbReference>
<evidence type="ECO:0000313" key="2">
    <source>
        <dbReference type="EMBL" id="CAN66643.1"/>
    </source>
</evidence>
<dbReference type="PANTHER" id="PTHR33384:SF1">
    <property type="entry name" value="EXPRESSED PROTEIN"/>
    <property type="match status" value="1"/>
</dbReference>
<dbReference type="EMBL" id="AM424822">
    <property type="protein sequence ID" value="CAN66643.1"/>
    <property type="molecule type" value="Genomic_DNA"/>
</dbReference>
<dbReference type="OrthoDB" id="1075193at2759"/>
<organism evidence="2">
    <name type="scientific">Vitis vinifera</name>
    <name type="common">Grape</name>
    <dbReference type="NCBI Taxonomy" id="29760"/>
    <lineage>
        <taxon>Eukaryota</taxon>
        <taxon>Viridiplantae</taxon>
        <taxon>Streptophyta</taxon>
        <taxon>Embryophyta</taxon>
        <taxon>Tracheophyta</taxon>
        <taxon>Spermatophyta</taxon>
        <taxon>Magnoliopsida</taxon>
        <taxon>eudicotyledons</taxon>
        <taxon>Gunneridae</taxon>
        <taxon>Pentapetalae</taxon>
        <taxon>rosids</taxon>
        <taxon>Vitales</taxon>
        <taxon>Vitaceae</taxon>
        <taxon>Viteae</taxon>
        <taxon>Vitis</taxon>
    </lineage>
</organism>
<dbReference type="AlphaFoldDB" id="A5AES8"/>
<gene>
    <name evidence="2" type="ORF">VITISV_034771</name>
</gene>
<protein>
    <submittedName>
        <fullName evidence="2">Uncharacterized protein</fullName>
    </submittedName>
</protein>